<dbReference type="AlphaFoldDB" id="A0A976FDF9"/>
<dbReference type="Proteomes" id="UP000294530">
    <property type="component" value="Unassembled WGS sequence"/>
</dbReference>
<evidence type="ECO:0000313" key="2">
    <source>
        <dbReference type="Proteomes" id="UP000294530"/>
    </source>
</evidence>
<reference evidence="1 2" key="1">
    <citation type="journal article" date="2021" name="Genome Biol.">
        <title>AFLAP: assembly-free linkage analysis pipeline using k-mers from genome sequencing data.</title>
        <authorList>
            <person name="Fletcher K."/>
            <person name="Zhang L."/>
            <person name="Gil J."/>
            <person name="Han R."/>
            <person name="Cavanaugh K."/>
            <person name="Michelmore R."/>
        </authorList>
    </citation>
    <scope>NUCLEOTIDE SEQUENCE [LARGE SCALE GENOMIC DNA]</scope>
    <source>
        <strain evidence="1 2">SF5</strain>
    </source>
</reference>
<evidence type="ECO:0000313" key="1">
    <source>
        <dbReference type="EMBL" id="TDH64848.1"/>
    </source>
</evidence>
<dbReference type="RefSeq" id="XP_067814347.1">
    <property type="nucleotide sequence ID" value="XM_067965633.1"/>
</dbReference>
<dbReference type="EMBL" id="SHOA02000002">
    <property type="protein sequence ID" value="TDH64848.1"/>
    <property type="molecule type" value="Genomic_DNA"/>
</dbReference>
<comment type="caution">
    <text evidence="1">The sequence shown here is derived from an EMBL/GenBank/DDBJ whole genome shotgun (WGS) entry which is preliminary data.</text>
</comment>
<proteinExistence type="predicted"/>
<keyword evidence="2" id="KW-1185">Reference proteome</keyword>
<protein>
    <submittedName>
        <fullName evidence="1">Uncharacterized protein</fullName>
    </submittedName>
</protein>
<name>A0A976FDF9_BRELC</name>
<dbReference type="OrthoDB" id="126583at2759"/>
<accession>A0A976FDF9</accession>
<dbReference type="GeneID" id="94351304"/>
<sequence>MWRKGTEKRRKVDFGSRLAGDANDLLQQLPFPCEHEILAHSQNAQMDGAASQDADLNKICDFAESSAALCAKKSDSENEYERSCSECDRTPVFRSVEGDNVSPLPLSYPKLSDGKSTRESKPAFNARVDRLLAASEKAHQDYLERLHDVYSASTAKKMRLSTSVSPSDSAAGIGALALPQSRHEALDTLAVAAASENCKMSEALMKPSTIILNNIKRENRRRNSQSYKSGKAVTRIASTGTKQSPILVHDPGLAHGIDKLTNKLAHYLGHILAKSDAAAMEPIVAAAEAIAFEATEMHRCENVALTRMMEIEGQRQQIMQEFQEYAKRKEQGNRINRK</sequence>
<organism evidence="1 2">
    <name type="scientific">Bremia lactucae</name>
    <name type="common">Lettuce downy mildew</name>
    <dbReference type="NCBI Taxonomy" id="4779"/>
    <lineage>
        <taxon>Eukaryota</taxon>
        <taxon>Sar</taxon>
        <taxon>Stramenopiles</taxon>
        <taxon>Oomycota</taxon>
        <taxon>Peronosporomycetes</taxon>
        <taxon>Peronosporales</taxon>
        <taxon>Peronosporaceae</taxon>
        <taxon>Bremia</taxon>
    </lineage>
</organism>
<dbReference type="KEGG" id="blac:94351304"/>
<gene>
    <name evidence="1" type="ORF">CCR75_007575</name>
</gene>